<dbReference type="AlphaFoldDB" id="A0A0D0Y3L6"/>
<dbReference type="InterPro" id="IPR047667">
    <property type="entry name" value="ATPase_ComGA"/>
</dbReference>
<evidence type="ECO:0000256" key="3">
    <source>
        <dbReference type="ARBA" id="ARBA00022840"/>
    </source>
</evidence>
<dbReference type="CDD" id="cd01129">
    <property type="entry name" value="PulE-GspE-like"/>
    <property type="match status" value="1"/>
</dbReference>
<dbReference type="OrthoDB" id="9808272at2"/>
<dbReference type="GO" id="GO:0005524">
    <property type="term" value="F:ATP binding"/>
    <property type="evidence" value="ECO:0007669"/>
    <property type="project" value="UniProtKB-KW"/>
</dbReference>
<sequence>MINTNQFLRYITQSVDNKVSDLYILPNNSGYRVMYNLQIRLTTVAQLTTQEGQQLITYLKYRANMAVSEHRRPQVGAILWQVDEQTINLRLSTVGDFKGLESLVIRFIYPLEQLQNQQLVPSQWSQLENMIEQRGLILFSGPMGSGKTTTMYQLAKKCCQAQIVMTIEDPVEIQEPNFIQLQVNERAQMGYDHLLKVGLRHRPDVFIIGEIRDEKTATLAVKAALSGHLVMATVHAQNTFGVLNRMLQLGVNKSYLEQVLQGICYQRLLPTTNDNLAVLYDLLNTTRLQPAFEQPCNETMTNEWRQQLEQCSSENKITQTTAQKYRWG</sequence>
<dbReference type="PANTHER" id="PTHR30258:SF2">
    <property type="entry name" value="COMG OPERON PROTEIN 1"/>
    <property type="match status" value="1"/>
</dbReference>
<dbReference type="InterPro" id="IPR027417">
    <property type="entry name" value="P-loop_NTPase"/>
</dbReference>
<evidence type="ECO:0000259" key="4">
    <source>
        <dbReference type="Pfam" id="PF00437"/>
    </source>
</evidence>
<dbReference type="Gene3D" id="3.40.50.300">
    <property type="entry name" value="P-loop containing nucleotide triphosphate hydrolases"/>
    <property type="match status" value="1"/>
</dbReference>
<dbReference type="PANTHER" id="PTHR30258">
    <property type="entry name" value="TYPE II SECRETION SYSTEM PROTEIN GSPE-RELATED"/>
    <property type="match status" value="1"/>
</dbReference>
<evidence type="ECO:0000256" key="1">
    <source>
        <dbReference type="ARBA" id="ARBA00006611"/>
    </source>
</evidence>
<reference evidence="5 6" key="1">
    <citation type="submission" date="2013-08" db="EMBL/GenBank/DDBJ databases">
        <title>Lactobacillus wasatchii sp. WDC04, a late gas producing bacteria isolated from aged chedder cheese.</title>
        <authorList>
            <person name="Oberg C.J."/>
            <person name="Culumber M."/>
            <person name="McMahon D.J."/>
            <person name="Broadbent J.R."/>
            <person name="Oberg T.S."/>
            <person name="Ortaki F."/>
        </authorList>
    </citation>
    <scope>NUCLEOTIDE SEQUENCE [LARGE SCALE GENOMIC DNA]</scope>
    <source>
        <strain evidence="5 6">WDC04</strain>
    </source>
</reference>
<dbReference type="RefSeq" id="WP_044011266.1">
    <property type="nucleotide sequence ID" value="NZ_AWTT01000044.1"/>
</dbReference>
<name>A0A0D0Y3L6_9LACO</name>
<dbReference type="EMBL" id="AWTT01000044">
    <property type="protein sequence ID" value="KIS02848.1"/>
    <property type="molecule type" value="Genomic_DNA"/>
</dbReference>
<dbReference type="SUPFAM" id="SSF52540">
    <property type="entry name" value="P-loop containing nucleoside triphosphate hydrolases"/>
    <property type="match status" value="1"/>
</dbReference>
<keyword evidence="2" id="KW-0547">Nucleotide-binding</keyword>
<dbReference type="STRING" id="1335616.WDC_1566"/>
<dbReference type="GO" id="GO:0016887">
    <property type="term" value="F:ATP hydrolysis activity"/>
    <property type="evidence" value="ECO:0007669"/>
    <property type="project" value="TreeGrafter"/>
</dbReference>
<keyword evidence="6" id="KW-1185">Reference proteome</keyword>
<feature type="domain" description="Bacterial type II secretion system protein E" evidence="4">
    <location>
        <begin position="10"/>
        <end position="277"/>
    </location>
</feature>
<gene>
    <name evidence="5" type="primary">comGA</name>
    <name evidence="5" type="ORF">WDC_1566</name>
</gene>
<comment type="caution">
    <text evidence="5">The sequence shown here is derived from an EMBL/GenBank/DDBJ whole genome shotgun (WGS) entry which is preliminary data.</text>
</comment>
<keyword evidence="3" id="KW-0067">ATP-binding</keyword>
<dbReference type="Proteomes" id="UP000032279">
    <property type="component" value="Unassembled WGS sequence"/>
</dbReference>
<dbReference type="GO" id="GO:0005886">
    <property type="term" value="C:plasma membrane"/>
    <property type="evidence" value="ECO:0007669"/>
    <property type="project" value="TreeGrafter"/>
</dbReference>
<accession>A0A0D0Y3L6</accession>
<proteinExistence type="inferred from homology"/>
<dbReference type="NCBIfam" id="NF041000">
    <property type="entry name" value="ATPase_ComGA"/>
    <property type="match status" value="1"/>
</dbReference>
<dbReference type="Gene3D" id="3.30.450.90">
    <property type="match status" value="1"/>
</dbReference>
<comment type="similarity">
    <text evidence="1">Belongs to the GSP E family.</text>
</comment>
<dbReference type="Pfam" id="PF00437">
    <property type="entry name" value="T2SSE"/>
    <property type="match status" value="1"/>
</dbReference>
<dbReference type="PATRIC" id="fig|1335616.4.peg.1574"/>
<dbReference type="InterPro" id="IPR001482">
    <property type="entry name" value="T2SS/T4SS_dom"/>
</dbReference>
<evidence type="ECO:0000256" key="2">
    <source>
        <dbReference type="ARBA" id="ARBA00022741"/>
    </source>
</evidence>
<protein>
    <submittedName>
        <fullName evidence="5">Late competence protein ComGA</fullName>
    </submittedName>
</protein>
<organism evidence="5 6">
    <name type="scientific">Paucilactobacillus wasatchensis</name>
    <dbReference type="NCBI Taxonomy" id="1335616"/>
    <lineage>
        <taxon>Bacteria</taxon>
        <taxon>Bacillati</taxon>
        <taxon>Bacillota</taxon>
        <taxon>Bacilli</taxon>
        <taxon>Lactobacillales</taxon>
        <taxon>Lactobacillaceae</taxon>
        <taxon>Paucilactobacillus</taxon>
    </lineage>
</organism>
<evidence type="ECO:0000313" key="6">
    <source>
        <dbReference type="Proteomes" id="UP000032279"/>
    </source>
</evidence>
<evidence type="ECO:0000313" key="5">
    <source>
        <dbReference type="EMBL" id="KIS02848.1"/>
    </source>
</evidence>